<accession>A0A4W3IPC4</accession>
<reference evidence="1" key="5">
    <citation type="submission" date="2025-09" db="UniProtKB">
        <authorList>
            <consortium name="Ensembl"/>
        </authorList>
    </citation>
    <scope>IDENTIFICATION</scope>
</reference>
<organism evidence="1 2">
    <name type="scientific">Callorhinchus milii</name>
    <name type="common">Ghost shark</name>
    <dbReference type="NCBI Taxonomy" id="7868"/>
    <lineage>
        <taxon>Eukaryota</taxon>
        <taxon>Metazoa</taxon>
        <taxon>Chordata</taxon>
        <taxon>Craniata</taxon>
        <taxon>Vertebrata</taxon>
        <taxon>Chondrichthyes</taxon>
        <taxon>Holocephali</taxon>
        <taxon>Chimaeriformes</taxon>
        <taxon>Callorhinchidae</taxon>
        <taxon>Callorhinchus</taxon>
    </lineage>
</organism>
<dbReference type="STRING" id="7868.ENSCMIP00000031092"/>
<reference evidence="1" key="4">
    <citation type="submission" date="2025-08" db="UniProtKB">
        <authorList>
            <consortium name="Ensembl"/>
        </authorList>
    </citation>
    <scope>IDENTIFICATION</scope>
</reference>
<protein>
    <submittedName>
        <fullName evidence="1">Uncharacterized protein</fullName>
    </submittedName>
</protein>
<reference evidence="2" key="2">
    <citation type="journal article" date="2007" name="PLoS Biol.">
        <title>Survey sequencing and comparative analysis of the elephant shark (Callorhinchus milii) genome.</title>
        <authorList>
            <person name="Venkatesh B."/>
            <person name="Kirkness E.F."/>
            <person name="Loh Y.H."/>
            <person name="Halpern A.L."/>
            <person name="Lee A.P."/>
            <person name="Johnson J."/>
            <person name="Dandona N."/>
            <person name="Viswanathan L.D."/>
            <person name="Tay A."/>
            <person name="Venter J.C."/>
            <person name="Strausberg R.L."/>
            <person name="Brenner S."/>
        </authorList>
    </citation>
    <scope>NUCLEOTIDE SEQUENCE [LARGE SCALE GENOMIC DNA]</scope>
</reference>
<dbReference type="Ensembl" id="ENSCMIT00000031566.1">
    <property type="protein sequence ID" value="ENSCMIP00000031092.1"/>
    <property type="gene ID" value="ENSCMIG00000013369.1"/>
</dbReference>
<reference evidence="2" key="3">
    <citation type="journal article" date="2014" name="Nature">
        <title>Elephant shark genome provides unique insights into gnathostome evolution.</title>
        <authorList>
            <consortium name="International Elephant Shark Genome Sequencing Consortium"/>
            <person name="Venkatesh B."/>
            <person name="Lee A.P."/>
            <person name="Ravi V."/>
            <person name="Maurya A.K."/>
            <person name="Lian M.M."/>
            <person name="Swann J.B."/>
            <person name="Ohta Y."/>
            <person name="Flajnik M.F."/>
            <person name="Sutoh Y."/>
            <person name="Kasahara M."/>
            <person name="Hoon S."/>
            <person name="Gangu V."/>
            <person name="Roy S.W."/>
            <person name="Irimia M."/>
            <person name="Korzh V."/>
            <person name="Kondrychyn I."/>
            <person name="Lim Z.W."/>
            <person name="Tay B.H."/>
            <person name="Tohari S."/>
            <person name="Kong K.W."/>
            <person name="Ho S."/>
            <person name="Lorente-Galdos B."/>
            <person name="Quilez J."/>
            <person name="Marques-Bonet T."/>
            <person name="Raney B.J."/>
            <person name="Ingham P.W."/>
            <person name="Tay A."/>
            <person name="Hillier L.W."/>
            <person name="Minx P."/>
            <person name="Boehm T."/>
            <person name="Wilson R.K."/>
            <person name="Brenner S."/>
            <person name="Warren W.C."/>
        </authorList>
    </citation>
    <scope>NUCLEOTIDE SEQUENCE [LARGE SCALE GENOMIC DNA]</scope>
</reference>
<reference evidence="2" key="1">
    <citation type="journal article" date="2006" name="Science">
        <title>Ancient noncoding elements conserved in the human genome.</title>
        <authorList>
            <person name="Venkatesh B."/>
            <person name="Kirkness E.F."/>
            <person name="Loh Y.H."/>
            <person name="Halpern A.L."/>
            <person name="Lee A.P."/>
            <person name="Johnson J."/>
            <person name="Dandona N."/>
            <person name="Viswanathan L.D."/>
            <person name="Tay A."/>
            <person name="Venter J.C."/>
            <person name="Strausberg R.L."/>
            <person name="Brenner S."/>
        </authorList>
    </citation>
    <scope>NUCLEOTIDE SEQUENCE [LARGE SCALE GENOMIC DNA]</scope>
</reference>
<sequence>MEGDVVLQLRQQLQEVEEQRMKAAQYGLQLLESQAELQNQLMESRAEFTTSIEVQCVQLTQHDIQYKLHLYSTFHVGRTSQIA</sequence>
<evidence type="ECO:0000313" key="1">
    <source>
        <dbReference type="Ensembl" id="ENSCMIP00000031092.1"/>
    </source>
</evidence>
<dbReference type="InParanoid" id="A0A4W3IPC4"/>
<evidence type="ECO:0000313" key="2">
    <source>
        <dbReference type="Proteomes" id="UP000314986"/>
    </source>
</evidence>
<dbReference type="GeneTree" id="ENSGT00950000185888"/>
<dbReference type="Proteomes" id="UP000314986">
    <property type="component" value="Unassembled WGS sequence"/>
</dbReference>
<name>A0A4W3IPC4_CALMI</name>
<dbReference type="AlphaFoldDB" id="A0A4W3IPC4"/>
<keyword evidence="2" id="KW-1185">Reference proteome</keyword>
<proteinExistence type="predicted"/>